<evidence type="ECO:0000313" key="4">
    <source>
        <dbReference type="Proteomes" id="UP000198605"/>
    </source>
</evidence>
<sequence length="269" mass="28051">MATLSRCVSRRYAPVLVENEAPAPATRLKEHSGVAANLVSAVAGLVALVQAVRSDPLWIVLGLVALAALAAYQLWRRRWRTAGLAAVALLVLGVAGWALNQDRRDAAPAAATTTPTGPTTAPAAPDPTAATTPAGATGAAASAGGAAPVVFSDVVQLDKKTGVDVDGGRPVKRYAQDATVDLYLDWGYILYSSARHSAMYDDTSAGPEEGAQARCATYREGRRTSAPHHYVGGGQQYCFTTSEGRPGWLQVVNQAGEGGALVKVTVWRE</sequence>
<feature type="transmembrane region" description="Helical" evidence="2">
    <location>
        <begin position="57"/>
        <end position="75"/>
    </location>
</feature>
<gene>
    <name evidence="3" type="ORF">GA0070603_3754</name>
</gene>
<dbReference type="Proteomes" id="UP000198605">
    <property type="component" value="Unassembled WGS sequence"/>
</dbReference>
<accession>A0A1C6VD25</accession>
<feature type="compositionally biased region" description="Low complexity" evidence="1">
    <location>
        <begin position="107"/>
        <end position="138"/>
    </location>
</feature>
<keyword evidence="2" id="KW-0472">Membrane</keyword>
<keyword evidence="4" id="KW-1185">Reference proteome</keyword>
<feature type="transmembrane region" description="Helical" evidence="2">
    <location>
        <begin position="82"/>
        <end position="99"/>
    </location>
</feature>
<dbReference type="EMBL" id="FMIB01000002">
    <property type="protein sequence ID" value="SCL64258.1"/>
    <property type="molecule type" value="Genomic_DNA"/>
</dbReference>
<organism evidence="3 4">
    <name type="scientific">Micromonospora chersina</name>
    <dbReference type="NCBI Taxonomy" id="47854"/>
    <lineage>
        <taxon>Bacteria</taxon>
        <taxon>Bacillati</taxon>
        <taxon>Actinomycetota</taxon>
        <taxon>Actinomycetes</taxon>
        <taxon>Micromonosporales</taxon>
        <taxon>Micromonosporaceae</taxon>
        <taxon>Micromonospora</taxon>
    </lineage>
</organism>
<feature type="transmembrane region" description="Helical" evidence="2">
    <location>
        <begin position="34"/>
        <end position="51"/>
    </location>
</feature>
<dbReference type="STRING" id="47854.GA0070603_3754"/>
<name>A0A1C6VD25_9ACTN</name>
<evidence type="ECO:0000256" key="1">
    <source>
        <dbReference type="SAM" id="MobiDB-lite"/>
    </source>
</evidence>
<keyword evidence="2" id="KW-1133">Transmembrane helix</keyword>
<keyword evidence="2" id="KW-0812">Transmembrane</keyword>
<evidence type="ECO:0000256" key="2">
    <source>
        <dbReference type="SAM" id="Phobius"/>
    </source>
</evidence>
<feature type="region of interest" description="Disordered" evidence="1">
    <location>
        <begin position="106"/>
        <end position="138"/>
    </location>
</feature>
<protein>
    <submittedName>
        <fullName evidence="3">Uncharacterized protein</fullName>
    </submittedName>
</protein>
<reference evidence="4" key="1">
    <citation type="submission" date="2016-06" db="EMBL/GenBank/DDBJ databases">
        <authorList>
            <person name="Varghese N."/>
            <person name="Submissions Spin"/>
        </authorList>
    </citation>
    <scope>NUCLEOTIDE SEQUENCE [LARGE SCALE GENOMIC DNA]</scope>
    <source>
        <strain evidence="4">DSM 44151</strain>
    </source>
</reference>
<evidence type="ECO:0000313" key="3">
    <source>
        <dbReference type="EMBL" id="SCL64258.1"/>
    </source>
</evidence>
<dbReference type="AlphaFoldDB" id="A0A1C6VD25"/>
<proteinExistence type="predicted"/>